<evidence type="ECO:0000313" key="1">
    <source>
        <dbReference type="EMBL" id="HGQ36821.1"/>
    </source>
</evidence>
<accession>A0A832CY01</accession>
<sequence length="98" mass="11048">MICLDRITMFRGVAVKVVISTLLDEVCEKIKLASVIRFDNIKELIKTLGGCILESEYPLKIVSKDKNLEVVVEPGSFLTKIYWDDVAKKIKNVLCESS</sequence>
<dbReference type="AlphaFoldDB" id="A0A832CY01"/>
<organism evidence="1">
    <name type="scientific">Ignisphaera aggregans</name>
    <dbReference type="NCBI Taxonomy" id="334771"/>
    <lineage>
        <taxon>Archaea</taxon>
        <taxon>Thermoproteota</taxon>
        <taxon>Thermoprotei</taxon>
        <taxon>Desulfurococcales</taxon>
        <taxon>Desulfurococcaceae</taxon>
        <taxon>Ignisphaera</taxon>
    </lineage>
</organism>
<protein>
    <submittedName>
        <fullName evidence="1">Uncharacterized protein</fullName>
    </submittedName>
</protein>
<gene>
    <name evidence="1" type="ORF">ENU41_09145</name>
</gene>
<name>A0A832CY01_9CREN</name>
<dbReference type="EMBL" id="DTCK01000048">
    <property type="protein sequence ID" value="HGQ36821.1"/>
    <property type="molecule type" value="Genomic_DNA"/>
</dbReference>
<proteinExistence type="predicted"/>
<reference evidence="1" key="1">
    <citation type="journal article" date="2020" name="mSystems">
        <title>Genome- and Community-Level Interaction Insights into Carbon Utilization and Element Cycling Functions of Hydrothermarchaeota in Hydrothermal Sediment.</title>
        <authorList>
            <person name="Zhou Z."/>
            <person name="Liu Y."/>
            <person name="Xu W."/>
            <person name="Pan J."/>
            <person name="Luo Z.H."/>
            <person name="Li M."/>
        </authorList>
    </citation>
    <scope>NUCLEOTIDE SEQUENCE</scope>
    <source>
        <strain evidence="1">SpSt-667</strain>
    </source>
</reference>
<comment type="caution">
    <text evidence="1">The sequence shown here is derived from an EMBL/GenBank/DDBJ whole genome shotgun (WGS) entry which is preliminary data.</text>
</comment>